<name>A0AAN8RG89_9PEZI</name>
<proteinExistence type="predicted"/>
<feature type="compositionally biased region" description="Low complexity" evidence="1">
    <location>
        <begin position="698"/>
        <end position="711"/>
    </location>
</feature>
<feature type="compositionally biased region" description="Basic and acidic residues" evidence="1">
    <location>
        <begin position="684"/>
        <end position="694"/>
    </location>
</feature>
<comment type="caution">
    <text evidence="2">The sequence shown here is derived from an EMBL/GenBank/DDBJ whole genome shotgun (WGS) entry which is preliminary data.</text>
</comment>
<feature type="compositionally biased region" description="Polar residues" evidence="1">
    <location>
        <begin position="221"/>
        <end position="230"/>
    </location>
</feature>
<feature type="region of interest" description="Disordered" evidence="1">
    <location>
        <begin position="1"/>
        <end position="86"/>
    </location>
</feature>
<feature type="compositionally biased region" description="Polar residues" evidence="1">
    <location>
        <begin position="62"/>
        <end position="86"/>
    </location>
</feature>
<keyword evidence="3" id="KW-1185">Reference proteome</keyword>
<organism evidence="2 3">
    <name type="scientific">Orbilia javanica</name>
    <dbReference type="NCBI Taxonomy" id="47235"/>
    <lineage>
        <taxon>Eukaryota</taxon>
        <taxon>Fungi</taxon>
        <taxon>Dikarya</taxon>
        <taxon>Ascomycota</taxon>
        <taxon>Pezizomycotina</taxon>
        <taxon>Orbiliomycetes</taxon>
        <taxon>Orbiliales</taxon>
        <taxon>Orbiliaceae</taxon>
        <taxon>Orbilia</taxon>
    </lineage>
</organism>
<dbReference type="EMBL" id="JAVHNR010000006">
    <property type="protein sequence ID" value="KAK6339740.1"/>
    <property type="molecule type" value="Genomic_DNA"/>
</dbReference>
<evidence type="ECO:0000256" key="1">
    <source>
        <dbReference type="SAM" id="MobiDB-lite"/>
    </source>
</evidence>
<feature type="region of interest" description="Disordered" evidence="1">
    <location>
        <begin position="171"/>
        <end position="308"/>
    </location>
</feature>
<feature type="region of interest" description="Disordered" evidence="1">
    <location>
        <begin position="599"/>
        <end position="748"/>
    </location>
</feature>
<dbReference type="AlphaFoldDB" id="A0AAN8RG89"/>
<protein>
    <submittedName>
        <fullName evidence="2">Uncharacterized protein</fullName>
    </submittedName>
</protein>
<feature type="compositionally biased region" description="Basic and acidic residues" evidence="1">
    <location>
        <begin position="181"/>
        <end position="190"/>
    </location>
</feature>
<feature type="compositionally biased region" description="Polar residues" evidence="1">
    <location>
        <begin position="243"/>
        <end position="252"/>
    </location>
</feature>
<dbReference type="Gene3D" id="1.25.40.20">
    <property type="entry name" value="Ankyrin repeat-containing domain"/>
    <property type="match status" value="1"/>
</dbReference>
<reference evidence="2 3" key="1">
    <citation type="submission" date="2019-10" db="EMBL/GenBank/DDBJ databases">
        <authorList>
            <person name="Palmer J.M."/>
        </authorList>
    </citation>
    <scope>NUCLEOTIDE SEQUENCE [LARGE SCALE GENOMIC DNA]</scope>
    <source>
        <strain evidence="2 3">TWF718</strain>
    </source>
</reference>
<gene>
    <name evidence="2" type="ORF">TWF718_009134</name>
</gene>
<dbReference type="InterPro" id="IPR036770">
    <property type="entry name" value="Ankyrin_rpt-contain_sf"/>
</dbReference>
<evidence type="ECO:0000313" key="2">
    <source>
        <dbReference type="EMBL" id="KAK6339740.1"/>
    </source>
</evidence>
<dbReference type="Proteomes" id="UP001313282">
    <property type="component" value="Unassembled WGS sequence"/>
</dbReference>
<evidence type="ECO:0000313" key="3">
    <source>
        <dbReference type="Proteomes" id="UP001313282"/>
    </source>
</evidence>
<accession>A0AAN8RG89</accession>
<dbReference type="SUPFAM" id="SSF48403">
    <property type="entry name" value="Ankyrin repeat"/>
    <property type="match status" value="1"/>
</dbReference>
<sequence length="991" mass="110718">MAKDSMQIDTSATHKVTRGSRAPGPFSSPWMDLEDSSGRLRDYNAPPVPRPVKRAPTAPVMHNTTRTATVNSEPKPISQNEGQLQRQMTDLSLKTGKRLPMYQEHVCAEDFYKQPREVYENVVLVAAKSRAETQALESTNVGLVGGGRNEEAGGRESRSWRFESEVVWSDGGKGGYYENTTGERRVENHVRVPTTRTESQSAERMIQADGLQDLRSKSEAESSVGTSSLGAQERVEGPRSISGRGQETTITAGLQDRNDPRARRVQSPKSPQIPALPEDRPKGLAISERNLQNPTRKPISPEASGNDIRRRLESDTGGWKYAFELFELGKVPDSQTFIVDVLEEFINRRPQYWAGITKQGFDVGRYRETADDDLFLQISYTDAALDALRKGDAKRSLELVFKVMPVMNRRLETEGSWIQNIEAMELIVLMIYIPLKEKKYPPLKSAEDPDGLLKGLELGKDFRILSSERTIDGLKWYFQLHFLLAMLLEVDKRESFASRWIQWLDETSGEKEFRENIRRTMAEIQAVESLRYAAEDATNGSKSGWSKRPAVEGLASVSARYLSWFASIGHKEVILAHLATIYDHDTMVGWAERAFANSPVNAPLKPPKIPETRTSPQVLSQPWAGPSAESRFKEIVPGPGPVEVPRDKAKSIPPAPPRRQGSIRHPSPWESGSSSSSSSQVLPRDCRPSDRSISERGTPISPTSPLSSPPLSQRPFYDPQNWARIPPGNTEPSFAPQPHHPPRVDDPFEVYPLEKNLKQQRLSNFRGQPVRSADDCKVEELNAVTDYKQAVRQSKSLDVYIGTLASLRLINFISGNPEYRPWTPLIEAICNQRWEAAKTLIRLGALFDLGYPFHAALSRHFMGGSRSRCEKFIQKGIIKTGGLSADEYFFNESTKLIYFMIEAGVDVNAIGRGNTDLAPQMKTYPIHLAALDLVPTSPLLQKLLNMGANPWLKDANGQLALEYAKRSNNEHAIVTLVAAMSEKEASTYPST</sequence>